<feature type="compositionally biased region" description="Pro residues" evidence="1">
    <location>
        <begin position="40"/>
        <end position="58"/>
    </location>
</feature>
<feature type="region of interest" description="Disordered" evidence="1">
    <location>
        <begin position="470"/>
        <end position="489"/>
    </location>
</feature>
<feature type="region of interest" description="Disordered" evidence="1">
    <location>
        <begin position="31"/>
        <end position="204"/>
    </location>
</feature>
<feature type="compositionally biased region" description="Acidic residues" evidence="1">
    <location>
        <begin position="166"/>
        <end position="179"/>
    </location>
</feature>
<dbReference type="PANTHER" id="PTHR15503:SF45">
    <property type="entry name" value="RNA-DIRECTED DNA POLYMERASE HOMOLOG"/>
    <property type="match status" value="1"/>
</dbReference>
<organism evidence="2">
    <name type="scientific">Tanacetum cinerariifolium</name>
    <name type="common">Dalmatian daisy</name>
    <name type="synonym">Chrysanthemum cinerariifolium</name>
    <dbReference type="NCBI Taxonomy" id="118510"/>
    <lineage>
        <taxon>Eukaryota</taxon>
        <taxon>Viridiplantae</taxon>
        <taxon>Streptophyta</taxon>
        <taxon>Embryophyta</taxon>
        <taxon>Tracheophyta</taxon>
        <taxon>Spermatophyta</taxon>
        <taxon>Magnoliopsida</taxon>
        <taxon>eudicotyledons</taxon>
        <taxon>Gunneridae</taxon>
        <taxon>Pentapetalae</taxon>
        <taxon>asterids</taxon>
        <taxon>campanulids</taxon>
        <taxon>Asterales</taxon>
        <taxon>Asteraceae</taxon>
        <taxon>Asteroideae</taxon>
        <taxon>Anthemideae</taxon>
        <taxon>Anthemidinae</taxon>
        <taxon>Tanacetum</taxon>
    </lineage>
</organism>
<reference evidence="2" key="1">
    <citation type="journal article" date="2019" name="Sci. Rep.">
        <title>Draft genome of Tanacetum cinerariifolium, the natural source of mosquito coil.</title>
        <authorList>
            <person name="Yamashiro T."/>
            <person name="Shiraishi A."/>
            <person name="Satake H."/>
            <person name="Nakayama K."/>
        </authorList>
    </citation>
    <scope>NUCLEOTIDE SEQUENCE</scope>
</reference>
<dbReference type="Pfam" id="PF08284">
    <property type="entry name" value="RVP_2"/>
    <property type="match status" value="1"/>
</dbReference>
<dbReference type="AlphaFoldDB" id="A0A6L2KHB1"/>
<evidence type="ECO:0008006" key="3">
    <source>
        <dbReference type="Google" id="ProtNLM"/>
    </source>
</evidence>
<accession>A0A6L2KHB1</accession>
<feature type="compositionally biased region" description="Basic and acidic residues" evidence="1">
    <location>
        <begin position="412"/>
        <end position="423"/>
    </location>
</feature>
<protein>
    <recommendedName>
        <fullName evidence="3">Reverse transcriptase domain-containing protein</fullName>
    </recommendedName>
</protein>
<feature type="region of interest" description="Disordered" evidence="1">
    <location>
        <begin position="412"/>
        <end position="439"/>
    </location>
</feature>
<feature type="compositionally biased region" description="Acidic residues" evidence="1">
    <location>
        <begin position="72"/>
        <end position="87"/>
    </location>
</feature>
<dbReference type="InterPro" id="IPR032567">
    <property type="entry name" value="RTL1-rel"/>
</dbReference>
<feature type="compositionally biased region" description="Acidic residues" evidence="1">
    <location>
        <begin position="94"/>
        <end position="107"/>
    </location>
</feature>
<dbReference type="Gene3D" id="4.10.60.10">
    <property type="entry name" value="Zinc finger, CCHC-type"/>
    <property type="match status" value="1"/>
</dbReference>
<dbReference type="Gene3D" id="2.40.70.10">
    <property type="entry name" value="Acid Proteases"/>
    <property type="match status" value="1"/>
</dbReference>
<evidence type="ECO:0000256" key="1">
    <source>
        <dbReference type="SAM" id="MobiDB-lite"/>
    </source>
</evidence>
<name>A0A6L2KHB1_TANCI</name>
<proteinExistence type="predicted"/>
<dbReference type="PANTHER" id="PTHR15503">
    <property type="entry name" value="LDOC1 RELATED"/>
    <property type="match status" value="1"/>
</dbReference>
<sequence length="1115" mass="125365">MSSSTVTYTSVYSDYEPWRFQWVSDDEREALEIAPQFPGQAPPSPDYVPGLEHPPSPEYVPSLEYPEYLVSSDDEEDPDEDPEEDPADYLANGGDDDNNDDEDEEEEHLAPSDSVEPTPSPPIHTSPTDADAPLGYRAAMIRSRSYITTTYEDPEEDPADYLTNGGDDDNNDDEDEEEEHLAPSDSVEPTPSPPIHTSPTDADAPLGYRAAMIRSRSCITTTSSRDLGSRRALGAIFKTLAATEALIVVVATALPSSSPPPSPLTPLSSLLPHIPLPPLPLPSPPLPLPAPSSPLLLPATNRKEDALEADVPHQKRLCLTAPTFRFEVGESSTTAARQPGLDVSHAIDYSFVDTMDATPGQERAPTTLEELSQRVTNLATTLARDTHEMYVRFENAQDDRALQRARVSMLFRDREPEPARDPEPQGGPTDAGSSGVITSKPMTLKEAIEIANDLMDQKVCTFADPQAKNKRKLNDNSKNNQNQQQPFKRQTVTRAYTVWPGEKKVCGGSKATCPKCKYHHNRKYAPRCNKCKKVGHLACDCRTPATTANNQRAPEANQRVVTCFECEVQGHYKKNYLKLKNNNRGNEVGNSGATTRAYAVGNACKNPDTNVITDHNYDVKLADGKIIRVNTIIRVFTLNFLNYPFNINLMPTELGGFYVIIGMDWLVKYHAVIVCDENIMRILFRNETLIVHGDGSNNEHESRLNIISCTKTQKNCVVHLSWHYSKEVYCDASHKGLGVVLMQNEKKELNTRQRRWLELLSDYDCEIRYHPRKANVVAGALSRKERIKPLRVRALVMTIEVCYTWQRFATPGREMSTQQDIYAAGSKNRPHILNKENYVPWSSPLLRDTDREVPVNETFHEQTNDELTENELKLAEADDQAIQTILLGLPEDIYVVVDICETAQEIWLLQNSGVQNVGNHNGLIVVLRVVNQNGKGNVVAARAEGNANWNNDESVEVQLHDNCYNNEIFNMFTQEEQYTELLEPIFEPHQVQQNDNNRKALELKIERLLRAVVSQDIMSIVQNNSGVDTSNLQTDLDRTKERFENCIIKRENEYAKLWNDWTKKIMETMNVTFDELLAMAYIHFSAYAELQIKGDCTLQCALPSRVEKSSCFQNR</sequence>
<gene>
    <name evidence="2" type="ORF">Tci_020297</name>
</gene>
<evidence type="ECO:0000313" key="2">
    <source>
        <dbReference type="EMBL" id="GEU48319.1"/>
    </source>
</evidence>
<dbReference type="InterPro" id="IPR021109">
    <property type="entry name" value="Peptidase_aspartic_dom_sf"/>
</dbReference>
<comment type="caution">
    <text evidence="2">The sequence shown here is derived from an EMBL/GenBank/DDBJ whole genome shotgun (WGS) entry which is preliminary data.</text>
</comment>
<dbReference type="EMBL" id="BKCJ010002403">
    <property type="protein sequence ID" value="GEU48319.1"/>
    <property type="molecule type" value="Genomic_DNA"/>
</dbReference>
<dbReference type="CDD" id="cd00303">
    <property type="entry name" value="retropepsin_like"/>
    <property type="match status" value="1"/>
</dbReference>